<evidence type="ECO:0000256" key="9">
    <source>
        <dbReference type="ARBA" id="ARBA00022837"/>
    </source>
</evidence>
<evidence type="ECO:0000256" key="4">
    <source>
        <dbReference type="ARBA" id="ARBA00022490"/>
    </source>
</evidence>
<dbReference type="SUPFAM" id="SSF57850">
    <property type="entry name" value="RING/U-box"/>
    <property type="match status" value="1"/>
</dbReference>
<dbReference type="Gene3D" id="1.10.418.10">
    <property type="entry name" value="Calponin-like domain"/>
    <property type="match status" value="1"/>
</dbReference>
<keyword evidence="20" id="KW-1185">Reference proteome</keyword>
<keyword evidence="9" id="KW-0106">Calcium</keyword>
<keyword evidence="10 13" id="KW-0472">Membrane</keyword>
<dbReference type="GO" id="GO:0042383">
    <property type="term" value="C:sarcolemma"/>
    <property type="evidence" value="ECO:0007669"/>
    <property type="project" value="TreeGrafter"/>
</dbReference>
<dbReference type="GO" id="GO:0003779">
    <property type="term" value="F:actin binding"/>
    <property type="evidence" value="ECO:0007669"/>
    <property type="project" value="UniProtKB-KW"/>
</dbReference>
<organism evidence="19 20">
    <name type="scientific">Oncorhynchus kisutch</name>
    <name type="common">Coho salmon</name>
    <name type="synonym">Salmo kisutch</name>
    <dbReference type="NCBI Taxonomy" id="8019"/>
    <lineage>
        <taxon>Eukaryota</taxon>
        <taxon>Metazoa</taxon>
        <taxon>Chordata</taxon>
        <taxon>Craniata</taxon>
        <taxon>Vertebrata</taxon>
        <taxon>Euteleostomi</taxon>
        <taxon>Actinopterygii</taxon>
        <taxon>Neopterygii</taxon>
        <taxon>Teleostei</taxon>
        <taxon>Protacanthopterygii</taxon>
        <taxon>Salmoniformes</taxon>
        <taxon>Salmonidae</taxon>
        <taxon>Salmoninae</taxon>
        <taxon>Oncorhynchus</taxon>
    </lineage>
</organism>
<dbReference type="InterPro" id="IPR018159">
    <property type="entry name" value="Spectrin/alpha-actinin"/>
</dbReference>
<dbReference type="GO" id="GO:0005737">
    <property type="term" value="C:cytoplasm"/>
    <property type="evidence" value="ECO:0007669"/>
    <property type="project" value="UniProtKB-ARBA"/>
</dbReference>
<keyword evidence="15" id="KW-0175">Coiled coil</keyword>
<dbReference type="SUPFAM" id="SSF47576">
    <property type="entry name" value="Calponin-homology domain, CH-domain"/>
    <property type="match status" value="1"/>
</dbReference>
<sequence length="3194" mass="364657">ASVVIAPNTCHQVKDVMKDVMAGLQQTNSEKILLSWVRQSTKDYPHVNVVNFSSSWSDGLAFNALIHSHRPELFDWSIVEKQKSAMERLDHAFSKAEQTLGIDRLLDAEDVAVLHPDKKSVIMYITSLFQVLPQGVTMEAIQEVETLPRTVVKQEEHFTIQTQQRYSQQITVSVSQGRVRTPSTSPNPHYKSYAYSQAAYTQLLRGGSQDDLERGLSPLAPGATQLEDYQSILEEVLTWLLSAEDGLQAQPPISSHVEEVKEQFHTHEGYMVELTSHQGSVGRVLRAGSALLGEGHLTEEEEKEVREQMNLLNSRWEHLRVASMEKQSRLHEVLMDLQHQQLKQLTDWLELTEGRIKRMGAQPMGPDLEDVKHQVEEHKLLQEDLELEQVCVNSLTHMVVVVDENSGDSATAALEEKLQHLGDRWAAICKWTEEHWEQVTMKRPTMDKLCSLCQDLVSSVKNKEVAHKLEARLESFAQRWDKLVADLDRSSSQISLAVTTVQTAQTKLTHSVTASVSKVTTREKVVVKNTKAALPSPPPQKKRQIVVESELRKRFDMDFTELHSFITRSKAILQSPEFSMSRKEGSVQELYDKVLAIERERPEKLRKLQEATRSAQALLDQLASEGGSRRADDIQKAAEELNTRWDGFCALLAERLEWLAYQSKILAFYNLWQQLEQAVVNSENWLKVQQPPASEPEPLKHQLERCREEIARFSSLEPQVNLLKEKLKALREKENAPVFFDADITDFTQHHQQVLDELQARERQLESLPPVLYKETVFTLLAWLQQCEARLAIPSTAVTEYPTMEGRLKDVKVMQVALAEHQSEVDYLTSTVDQVFQKAPPEISHKYRTEMDSIMTRWRHLSSTLGEQATKITELMAKLLQFQNDVKTLRKWMADVDVFLNEEWPALGDSEALQKQLEQCTALVNDIHTIQPSLNGINEVGVSLKTEAEPAFAIQLQKELDELNAMWEIICKQAYAKKSALKGGLDKTMSLRKEMAEMQEWITQAEEDYLERDFTYQTPEELRKAVEELKGQEEVHSKELKVKLLTDSVNSFISKAPPAAHDALKAELVVLTANYQRLCSRLDGKCKTLEEVWACWCELLSYLEQENGWLDQLEQKLDETDSIPGGAEELCEALDALDTLLRHPEDGRNQIRELSQTLMDGGVLDQLIQHKLEAFNTRWDELMQRAVRRQQQLERSVQWAQENDKTLRLINDSLDATDRHLSAYIADHIDAAQIPQEAQKIQTELNGHEATLADMKKKNTERDQSERVAAQIHLIQKKLQEVCVKFRLFQKPANFDLRLSECERVLWDVKAQLGVLDIRSVEQDVVQSQLEQCMKLYKSLSEVKLEIETVIKSGRQIVQRQQTEKPKELDDRLTALKLLYNQLGLQVTEGKQELEKSLKLSRKLRKELNSLTEWLAATDAELTRRSAVEGMPSDLEAELDWAKATQKQTEKHAPQLKAVEELAEALKAVLRGQESLVDDKVQLLNCNWVAVTSRSEEWLKLLLVGLSVSLSLSVCLSLCLLSLSLSLSLSNCEEGAVKELLLKGQKLQRRVPDLDKKEQIRIKHNQLNTKYNSVMDLRGVRRRKALAIAPQWYQYRRKTDDLLQWLDDIERSVAELPDPAEEQRVKEIGSEFDEKSEDLKEVQGLAKELSDAGATSLVQPRLLQLNTRWQEVEAKFTPYRRQSVSSPCPVPICAVPTCPVSTRNLRPPVEGALARREEVVAIATPAERTRVQETALLLNTNWDKVNKLYLDRLRYVPGIMGIYWGHTGVTNSGQEGLGQQELQESVGAQGGVVAGLNAAGKEIIGQSTQEDGAQIRLQLNTLNTRWVNITQEIAERKRRCVSMGLQDDMGEFLSWLDEAEEVVAIPLTPGDHHQMNATLEKVTVRIGNALVIQLKWPPTRGLSLLPVGDICTVCVSGLYVSKDLPEKQKQIESLLKELSHFQDRLTYLSSWTSTTRTTLEENPDNVEPKLIDEVQVKKPEVEGVLAKGQELYKDTPPSQPEKEKYHSLSDDWRAIQGQMIVHRERLAALKIQKTTSKEMRTLQGDAPALAQFNKAWAELSDWLSLLDQMVQTQRVTVADLDDINHMIVKTKGALGDMERRRPQLEGQLTAAQNLKNKTNNQETRAAITDRIDRLQTHWEESQGRLADRHQQLQNMLQDSSDWLDARKEVEPLIKRANDKLESWQDISYTMDALKKQNTDLKLFVKELHQWQGQVDVTNDLAGKLLTLYSTDHTHKVTQMTDATNVTWEHINKRVGDREAALSAALRLLQQFYLDLKEFLNWLTEAETTCNVLLDASHKERLLEDPEAVRHLLGQFQDLQGEIDGHTELYHSLDENGQRIVTSLTGSDDAVLLQSRLDNMGQRWDELRSKTMSMRSHLEGEMAPWKRIHMTLQELIAWLQRKTDLLEQEPPVGGDVPAVQQQLDTHRSFRRDLRAKGPVVNGALDQVQIFLSELPAEREPQPVHRDISPEERAQNVGRVLRKEAEDVASGWEGLNEEAADWQRRLELALDRLLELQKAQDQLELRLSQAEMVKEAWEPVGDLLIDSLPEHIDRVKAFQAEIAPIKDDVSHVNNLASTFGPPDLVLSRPNLDRLDDLNTRWRMLQVNTTQTTCWDHPKMADLYQSLADLNNVRFSAYRTAMKLRRLQKALCLDLLGMPAACEVFEQHGLKQNEHLMDIMQVMTCLTSLYEKLDQQHGNLVNVPLCVDMCLNWLLNVYDTGRSGKIRTLSFKTGIISLCKAHLEDKYRFLFRQVASATGFCDQRRLGLLLHDSIQIPRQLGEVASFGGSNIEPSVRSCFQFANNKPELEAAMFLDWMRLEPQSMVWLPVLHRVAAAETAKHQAKCNICKECPIIGFRYRSLKHFNYDICQSCFFSGRVAKGHKMQYPMVEYCTPTTSGEDVRDFAKVLKNKFRTKRYFAKHPRMGYLPVQTILEGDNLETPVTLINFWPVDHAPASSPQLSHDDTHSRIEHYASRLAEMENRNGSYLNDSISPNESIDDEHLLIQHYCQSLNQGSPLSQPRSPAQILISMESEEKGELERVLNDLESDNRKLQAEYDKLKKAHDHKGLSPLPSPPEMLPASPQSPRDAELIAEAKLLRQHKGRLEARMQILEDHNKQLESQLHRLRQLLEQVLKHTLYTHTHTMHTVYRKHTHTCEHTHQITPDTESKTSYNDSVCLSIYPSILHDQKYVDTCSLNI</sequence>
<dbReference type="FunFam" id="3.30.60.90:FF:000001">
    <property type="entry name" value="Dystrophin isoform 2"/>
    <property type="match status" value="1"/>
</dbReference>
<gene>
    <name evidence="19" type="primary">DMD</name>
</gene>
<keyword evidence="3 13" id="KW-1003">Cell membrane</keyword>
<reference evidence="19" key="1">
    <citation type="submission" date="2025-08" db="UniProtKB">
        <authorList>
            <consortium name="Ensembl"/>
        </authorList>
    </citation>
    <scope>IDENTIFICATION</scope>
</reference>
<dbReference type="GO" id="GO:0048666">
    <property type="term" value="P:neuron development"/>
    <property type="evidence" value="ECO:0007669"/>
    <property type="project" value="TreeGrafter"/>
</dbReference>
<dbReference type="Gene3D" id="1.20.58.60">
    <property type="match status" value="13"/>
</dbReference>
<reference evidence="19" key="2">
    <citation type="submission" date="2025-09" db="UniProtKB">
        <authorList>
            <consortium name="Ensembl"/>
        </authorList>
    </citation>
    <scope>IDENTIFICATION</scope>
</reference>
<evidence type="ECO:0000256" key="8">
    <source>
        <dbReference type="ARBA" id="ARBA00022833"/>
    </source>
</evidence>
<accession>A0A8C7LB28</accession>
<dbReference type="Pfam" id="PF09068">
    <property type="entry name" value="EF-hand_2"/>
    <property type="match status" value="1"/>
</dbReference>
<dbReference type="InterPro" id="IPR015153">
    <property type="entry name" value="EF-hand_dom_typ1"/>
</dbReference>
<evidence type="ECO:0000256" key="15">
    <source>
        <dbReference type="SAM" id="Coils"/>
    </source>
</evidence>
<evidence type="ECO:0000256" key="6">
    <source>
        <dbReference type="ARBA" id="ARBA00022737"/>
    </source>
</evidence>
<keyword evidence="8" id="KW-0862">Zinc</keyword>
<feature type="domain" description="Calponin-homology (CH)" evidence="17">
    <location>
        <begin position="27"/>
        <end position="133"/>
    </location>
</feature>
<comment type="function">
    <text evidence="13">May play a role in anchoring the cytoskeleton to the plasma membrane.</text>
</comment>
<dbReference type="FunFam" id="1.20.58.60:FF:000056">
    <property type="entry name" value="utrophin isoform X1"/>
    <property type="match status" value="1"/>
</dbReference>
<dbReference type="GO" id="GO:0005856">
    <property type="term" value="C:cytoskeleton"/>
    <property type="evidence" value="ECO:0007669"/>
    <property type="project" value="UniProtKB-SubCell"/>
</dbReference>
<dbReference type="InterPro" id="IPR043145">
    <property type="entry name" value="Znf_ZZ_sf"/>
</dbReference>
<dbReference type="GO" id="GO:0008270">
    <property type="term" value="F:zinc ion binding"/>
    <property type="evidence" value="ECO:0007669"/>
    <property type="project" value="UniProtKB-KW"/>
</dbReference>
<keyword evidence="4 13" id="KW-0963">Cytoplasm</keyword>
<evidence type="ECO:0000256" key="7">
    <source>
        <dbReference type="ARBA" id="ARBA00022771"/>
    </source>
</evidence>
<evidence type="ECO:0000256" key="13">
    <source>
        <dbReference type="PIRNR" id="PIRNR002341"/>
    </source>
</evidence>
<dbReference type="FunFam" id="1.20.58.60:FF:000070">
    <property type="entry name" value="utrophin isoform X1"/>
    <property type="match status" value="1"/>
</dbReference>
<dbReference type="PANTHER" id="PTHR12268">
    <property type="entry name" value="E3 UBIQUITIN-PROTEIN LIGASE KCMF1"/>
    <property type="match status" value="1"/>
</dbReference>
<dbReference type="FunFam" id="1.10.418.10:FF:000032">
    <property type="entry name" value="utrophin isoform X1"/>
    <property type="match status" value="1"/>
</dbReference>
<feature type="region of interest" description="Disordered" evidence="16">
    <location>
        <begin position="3061"/>
        <end position="3083"/>
    </location>
</feature>
<dbReference type="SUPFAM" id="SSF47473">
    <property type="entry name" value="EF-hand"/>
    <property type="match status" value="2"/>
</dbReference>
<dbReference type="GO" id="GO:0007519">
    <property type="term" value="P:skeletal muscle tissue development"/>
    <property type="evidence" value="ECO:0007669"/>
    <property type="project" value="TreeGrafter"/>
</dbReference>
<dbReference type="Pfam" id="PF09069">
    <property type="entry name" value="EF-hand_3"/>
    <property type="match status" value="1"/>
</dbReference>
<dbReference type="InterPro" id="IPR002017">
    <property type="entry name" value="Spectrin_repeat"/>
</dbReference>
<dbReference type="PANTHER" id="PTHR12268:SF25">
    <property type="entry name" value="DYSTROPHIN"/>
    <property type="match status" value="1"/>
</dbReference>
<feature type="domain" description="ZZ-type" evidence="18">
    <location>
        <begin position="2837"/>
        <end position="2893"/>
    </location>
</feature>
<dbReference type="GeneTree" id="ENSGT00940000154342"/>
<proteinExistence type="predicted"/>
<keyword evidence="6" id="KW-0677">Repeat</keyword>
<dbReference type="PROSITE" id="PS50021">
    <property type="entry name" value="CH"/>
    <property type="match status" value="1"/>
</dbReference>
<dbReference type="SUPFAM" id="SSF46966">
    <property type="entry name" value="Spectrin repeat"/>
    <property type="match status" value="14"/>
</dbReference>
<dbReference type="GO" id="GO:0045211">
    <property type="term" value="C:postsynaptic membrane"/>
    <property type="evidence" value="ECO:0007669"/>
    <property type="project" value="UniProtKB-UniRule"/>
</dbReference>
<dbReference type="Ensembl" id="ENSOKIT00005117320.1">
    <property type="protein sequence ID" value="ENSOKIP00005109520.1"/>
    <property type="gene ID" value="ENSOKIG00005047018.1"/>
</dbReference>
<keyword evidence="7 14" id="KW-0863">Zinc-finger</keyword>
<dbReference type="SMART" id="SM00150">
    <property type="entry name" value="SPEC"/>
    <property type="match status" value="17"/>
</dbReference>
<dbReference type="SMART" id="SM00033">
    <property type="entry name" value="CH"/>
    <property type="match status" value="1"/>
</dbReference>
<dbReference type="InterPro" id="IPR015154">
    <property type="entry name" value="EF-hand_dom_typ2"/>
</dbReference>
<dbReference type="Pfam" id="PF00307">
    <property type="entry name" value="CH"/>
    <property type="match status" value="1"/>
</dbReference>
<dbReference type="Proteomes" id="UP000694557">
    <property type="component" value="Unassembled WGS sequence"/>
</dbReference>
<dbReference type="GO" id="GO:0099536">
    <property type="term" value="P:synaptic signaling"/>
    <property type="evidence" value="ECO:0007669"/>
    <property type="project" value="TreeGrafter"/>
</dbReference>
<evidence type="ECO:0000256" key="11">
    <source>
        <dbReference type="ARBA" id="ARBA00023203"/>
    </source>
</evidence>
<dbReference type="InterPro" id="IPR050774">
    <property type="entry name" value="KCMF1/Dystrophin"/>
</dbReference>
<dbReference type="Pfam" id="PF00435">
    <property type="entry name" value="Spectrin"/>
    <property type="match status" value="12"/>
</dbReference>
<evidence type="ECO:0000256" key="14">
    <source>
        <dbReference type="PROSITE-ProRule" id="PRU00228"/>
    </source>
</evidence>
<dbReference type="InterPro" id="IPR036872">
    <property type="entry name" value="CH_dom_sf"/>
</dbReference>
<evidence type="ECO:0000256" key="12">
    <source>
        <dbReference type="ARBA" id="ARBA00023212"/>
    </source>
</evidence>
<dbReference type="PROSITE" id="PS01357">
    <property type="entry name" value="ZF_ZZ_1"/>
    <property type="match status" value="1"/>
</dbReference>
<dbReference type="InterPro" id="IPR000433">
    <property type="entry name" value="Znf_ZZ"/>
</dbReference>
<evidence type="ECO:0000259" key="17">
    <source>
        <dbReference type="PROSITE" id="PS50021"/>
    </source>
</evidence>
<dbReference type="PROSITE" id="PS50135">
    <property type="entry name" value="ZF_ZZ_2"/>
    <property type="match status" value="1"/>
</dbReference>
<evidence type="ECO:0000256" key="16">
    <source>
        <dbReference type="SAM" id="MobiDB-lite"/>
    </source>
</evidence>
<dbReference type="Gene3D" id="1.10.238.10">
    <property type="entry name" value="EF-hand"/>
    <property type="match status" value="2"/>
</dbReference>
<evidence type="ECO:0000259" key="18">
    <source>
        <dbReference type="PROSITE" id="PS50135"/>
    </source>
</evidence>
<keyword evidence="12 13" id="KW-0206">Cytoskeleton</keyword>
<dbReference type="InterPro" id="IPR001715">
    <property type="entry name" value="CH_dom"/>
</dbReference>
<evidence type="ECO:0000256" key="1">
    <source>
        <dbReference type="ARBA" id="ARBA00004245"/>
    </source>
</evidence>
<name>A0A8C7LB28_ONCKI</name>
<dbReference type="CDD" id="cd00176">
    <property type="entry name" value="SPEC"/>
    <property type="match status" value="8"/>
</dbReference>
<evidence type="ECO:0000256" key="2">
    <source>
        <dbReference type="ARBA" id="ARBA00004413"/>
    </source>
</evidence>
<dbReference type="CDD" id="cd02334">
    <property type="entry name" value="ZZ_dystrophin"/>
    <property type="match status" value="1"/>
</dbReference>
<dbReference type="FunFam" id="1.10.238.10:FF:000008">
    <property type="entry name" value="Dystrophin isoform 2"/>
    <property type="match status" value="1"/>
</dbReference>
<protein>
    <submittedName>
        <fullName evidence="19">Dystrophin</fullName>
    </submittedName>
</protein>
<feature type="coiled-coil region" evidence="15">
    <location>
        <begin position="3025"/>
        <end position="3059"/>
    </location>
</feature>
<keyword evidence="13" id="KW-0770">Synapse</keyword>
<evidence type="ECO:0000256" key="3">
    <source>
        <dbReference type="ARBA" id="ARBA00022475"/>
    </source>
</evidence>
<dbReference type="FunFam" id="1.20.58.60:FF:000075">
    <property type="entry name" value="utrophin isoform X1"/>
    <property type="match status" value="1"/>
</dbReference>
<dbReference type="InterPro" id="IPR035436">
    <property type="entry name" value="Dystrophin/utrophin"/>
</dbReference>
<evidence type="ECO:0000313" key="20">
    <source>
        <dbReference type="Proteomes" id="UP000694557"/>
    </source>
</evidence>
<feature type="coiled-coil region" evidence="15">
    <location>
        <begin position="3098"/>
        <end position="3132"/>
    </location>
</feature>
<dbReference type="Pfam" id="PF00569">
    <property type="entry name" value="ZZ"/>
    <property type="match status" value="1"/>
</dbReference>
<keyword evidence="11 13" id="KW-0009">Actin-binding</keyword>
<keyword evidence="5" id="KW-0479">Metal-binding</keyword>
<dbReference type="PIRSF" id="PIRSF002341">
    <property type="entry name" value="Dystrophin/utrophin"/>
    <property type="match status" value="1"/>
</dbReference>
<dbReference type="GO" id="GO:0090257">
    <property type="term" value="P:regulation of muscle system process"/>
    <property type="evidence" value="ECO:0007669"/>
    <property type="project" value="TreeGrafter"/>
</dbReference>
<evidence type="ECO:0000256" key="5">
    <source>
        <dbReference type="ARBA" id="ARBA00022723"/>
    </source>
</evidence>
<dbReference type="SMART" id="SM00291">
    <property type="entry name" value="ZnF_ZZ"/>
    <property type="match status" value="1"/>
</dbReference>
<dbReference type="GO" id="GO:0055001">
    <property type="term" value="P:muscle cell development"/>
    <property type="evidence" value="ECO:0007669"/>
    <property type="project" value="TreeGrafter"/>
</dbReference>
<dbReference type="Gene3D" id="3.30.60.90">
    <property type="match status" value="1"/>
</dbReference>
<feature type="coiled-coil region" evidence="15">
    <location>
        <begin position="2497"/>
        <end position="2531"/>
    </location>
</feature>
<comment type="subcellular location">
    <subcellularLocation>
        <location evidence="2">Cell membrane</location>
        <topology evidence="2">Peripheral membrane protein</topology>
        <orientation evidence="2">Cytoplasmic side</orientation>
    </subcellularLocation>
    <subcellularLocation>
        <location evidence="1 13">Cytoplasm</location>
        <location evidence="1 13">Cytoskeleton</location>
    </subcellularLocation>
</comment>
<keyword evidence="13" id="KW-0628">Postsynaptic cell membrane</keyword>
<evidence type="ECO:0000256" key="10">
    <source>
        <dbReference type="ARBA" id="ARBA00023136"/>
    </source>
</evidence>
<evidence type="ECO:0000313" key="19">
    <source>
        <dbReference type="Ensembl" id="ENSOKIP00005109520.1"/>
    </source>
</evidence>
<dbReference type="InterPro" id="IPR011992">
    <property type="entry name" value="EF-hand-dom_pair"/>
</dbReference>